<name>A0A392W678_9FABA</name>
<reference evidence="1 2" key="1">
    <citation type="journal article" date="2018" name="Front. Plant Sci.">
        <title>Red Clover (Trifolium pratense) and Zigzag Clover (T. medium) - A Picture of Genomic Similarities and Differences.</title>
        <authorList>
            <person name="Dluhosova J."/>
            <person name="Istvanek J."/>
            <person name="Nedelnik J."/>
            <person name="Repkova J."/>
        </authorList>
    </citation>
    <scope>NUCLEOTIDE SEQUENCE [LARGE SCALE GENOMIC DNA]</scope>
    <source>
        <strain evidence="2">cv. 10/8</strain>
        <tissue evidence="1">Leaf</tissue>
    </source>
</reference>
<dbReference type="AlphaFoldDB" id="A0A392W678"/>
<proteinExistence type="predicted"/>
<dbReference type="EMBL" id="LXQA011399161">
    <property type="protein sequence ID" value="MCI95886.1"/>
    <property type="molecule type" value="Genomic_DNA"/>
</dbReference>
<organism evidence="1 2">
    <name type="scientific">Trifolium medium</name>
    <dbReference type="NCBI Taxonomy" id="97028"/>
    <lineage>
        <taxon>Eukaryota</taxon>
        <taxon>Viridiplantae</taxon>
        <taxon>Streptophyta</taxon>
        <taxon>Embryophyta</taxon>
        <taxon>Tracheophyta</taxon>
        <taxon>Spermatophyta</taxon>
        <taxon>Magnoliopsida</taxon>
        <taxon>eudicotyledons</taxon>
        <taxon>Gunneridae</taxon>
        <taxon>Pentapetalae</taxon>
        <taxon>rosids</taxon>
        <taxon>fabids</taxon>
        <taxon>Fabales</taxon>
        <taxon>Fabaceae</taxon>
        <taxon>Papilionoideae</taxon>
        <taxon>50 kb inversion clade</taxon>
        <taxon>NPAAA clade</taxon>
        <taxon>Hologalegina</taxon>
        <taxon>IRL clade</taxon>
        <taxon>Trifolieae</taxon>
        <taxon>Trifolium</taxon>
    </lineage>
</organism>
<comment type="caution">
    <text evidence="1">The sequence shown here is derived from an EMBL/GenBank/DDBJ whole genome shotgun (WGS) entry which is preliminary data.</text>
</comment>
<accession>A0A392W678</accession>
<evidence type="ECO:0000313" key="1">
    <source>
        <dbReference type="EMBL" id="MCI95886.1"/>
    </source>
</evidence>
<evidence type="ECO:0000313" key="2">
    <source>
        <dbReference type="Proteomes" id="UP000265520"/>
    </source>
</evidence>
<keyword evidence="2" id="KW-1185">Reference proteome</keyword>
<protein>
    <submittedName>
        <fullName evidence="1">Uncharacterized protein</fullName>
    </submittedName>
</protein>
<sequence>MVVDFVYVLEAFRWLRRWNGGGGLRWSGGGGW</sequence>
<feature type="non-terminal residue" evidence="1">
    <location>
        <position position="32"/>
    </location>
</feature>
<dbReference type="Proteomes" id="UP000265520">
    <property type="component" value="Unassembled WGS sequence"/>
</dbReference>